<proteinExistence type="predicted"/>
<dbReference type="Proteomes" id="UP001213799">
    <property type="component" value="Unassembled WGS sequence"/>
</dbReference>
<name>A0AAD6EHU0_9EURO</name>
<evidence type="ECO:0000313" key="3">
    <source>
        <dbReference type="Proteomes" id="UP001213799"/>
    </source>
</evidence>
<evidence type="ECO:0000256" key="1">
    <source>
        <dbReference type="SAM" id="MobiDB-lite"/>
    </source>
</evidence>
<reference evidence="2" key="2">
    <citation type="submission" date="2023-01" db="EMBL/GenBank/DDBJ databases">
        <authorList>
            <person name="Petersen C."/>
        </authorList>
    </citation>
    <scope>NUCLEOTIDE SEQUENCE</scope>
    <source>
        <strain evidence="2">IBT 12815</strain>
    </source>
</reference>
<dbReference type="GeneID" id="81583655"/>
<protein>
    <submittedName>
        <fullName evidence="2">Uncharacterized protein</fullName>
    </submittedName>
</protein>
<dbReference type="AlphaFoldDB" id="A0AAD6EHU0"/>
<accession>A0AAD6EHU0</accession>
<dbReference type="EMBL" id="JAQJAE010000001">
    <property type="protein sequence ID" value="KAJ5617241.1"/>
    <property type="molecule type" value="Genomic_DNA"/>
</dbReference>
<dbReference type="RefSeq" id="XP_056758408.1">
    <property type="nucleotide sequence ID" value="XM_056893413.1"/>
</dbReference>
<keyword evidence="3" id="KW-1185">Reference proteome</keyword>
<reference evidence="2" key="1">
    <citation type="journal article" date="2023" name="IMA Fungus">
        <title>Comparative genomic study of the Penicillium genus elucidates a diverse pangenome and 15 lateral gene transfer events.</title>
        <authorList>
            <person name="Petersen C."/>
            <person name="Sorensen T."/>
            <person name="Nielsen M.R."/>
            <person name="Sondergaard T.E."/>
            <person name="Sorensen J.L."/>
            <person name="Fitzpatrick D.A."/>
            <person name="Frisvad J.C."/>
            <person name="Nielsen K.L."/>
        </authorList>
    </citation>
    <scope>NUCLEOTIDE SEQUENCE</scope>
    <source>
        <strain evidence="2">IBT 12815</strain>
    </source>
</reference>
<organism evidence="2 3">
    <name type="scientific">Penicillium hordei</name>
    <dbReference type="NCBI Taxonomy" id="40994"/>
    <lineage>
        <taxon>Eukaryota</taxon>
        <taxon>Fungi</taxon>
        <taxon>Dikarya</taxon>
        <taxon>Ascomycota</taxon>
        <taxon>Pezizomycotina</taxon>
        <taxon>Eurotiomycetes</taxon>
        <taxon>Eurotiomycetidae</taxon>
        <taxon>Eurotiales</taxon>
        <taxon>Aspergillaceae</taxon>
        <taxon>Penicillium</taxon>
    </lineage>
</organism>
<comment type="caution">
    <text evidence="2">The sequence shown here is derived from an EMBL/GenBank/DDBJ whole genome shotgun (WGS) entry which is preliminary data.</text>
</comment>
<evidence type="ECO:0000313" key="2">
    <source>
        <dbReference type="EMBL" id="KAJ5617241.1"/>
    </source>
</evidence>
<gene>
    <name evidence="2" type="ORF">N7537_002355</name>
</gene>
<feature type="region of interest" description="Disordered" evidence="1">
    <location>
        <begin position="64"/>
        <end position="87"/>
    </location>
</feature>
<sequence>MASSSSPDRYQCQPYNLNNVTRFYQTNAFAVKQITVKPRQHTLTWVMGMMQRRLSVSFRAPWDQPQPSVLHRRPGKCQPNDGYTNGQPNTTLIVRAWV</sequence>